<evidence type="ECO:0000259" key="12">
    <source>
        <dbReference type="Pfam" id="PF02540"/>
    </source>
</evidence>
<dbReference type="PANTHER" id="PTHR23090">
    <property type="entry name" value="NH 3 /GLUTAMINE-DEPENDENT NAD + SYNTHETASE"/>
    <property type="match status" value="1"/>
</dbReference>
<feature type="domain" description="NAD/GMP synthase" evidence="12">
    <location>
        <begin position="4"/>
        <end position="133"/>
    </location>
</feature>
<dbReference type="Gene3D" id="3.40.50.620">
    <property type="entry name" value="HUPs"/>
    <property type="match status" value="1"/>
</dbReference>
<evidence type="ECO:0000256" key="3">
    <source>
        <dbReference type="ARBA" id="ARBA00022723"/>
    </source>
</evidence>
<gene>
    <name evidence="8" type="primary">nadE</name>
    <name evidence="13" type="ORF">SAMN02745199_0780</name>
</gene>
<evidence type="ECO:0000256" key="10">
    <source>
        <dbReference type="RuleBase" id="RU003812"/>
    </source>
</evidence>
<comment type="pathway">
    <text evidence="8 11">Cofactor biosynthesis; NAD(+) biosynthesis; NAD(+) from deamido-NAD(+) (ammonia route): step 1/1.</text>
</comment>
<dbReference type="InterPro" id="IPR003694">
    <property type="entry name" value="NAD_synthase"/>
</dbReference>
<name>A0A1M5S3E7_9BACT</name>
<protein>
    <recommendedName>
        <fullName evidence="8 10">NH(3)-dependent NAD(+) synthetase</fullName>
        <ecNumber evidence="8 10">6.3.1.5</ecNumber>
    </recommendedName>
</protein>
<evidence type="ECO:0000313" key="14">
    <source>
        <dbReference type="Proteomes" id="UP000242592"/>
    </source>
</evidence>
<keyword evidence="6 8" id="KW-0460">Magnesium</keyword>
<feature type="binding site" evidence="8">
    <location>
        <position position="32"/>
    </location>
    <ligand>
        <name>Mg(2+)</name>
        <dbReference type="ChEBI" id="CHEBI:18420"/>
    </ligand>
</feature>
<dbReference type="Pfam" id="PF02540">
    <property type="entry name" value="NAD_synthase"/>
    <property type="match status" value="2"/>
</dbReference>
<dbReference type="GO" id="GO:0008795">
    <property type="term" value="F:NAD+ synthase activity"/>
    <property type="evidence" value="ECO:0007669"/>
    <property type="project" value="UniProtKB-UniRule"/>
</dbReference>
<keyword evidence="3 8" id="KW-0479">Metal-binding</keyword>
<dbReference type="PANTHER" id="PTHR23090:SF9">
    <property type="entry name" value="GLUTAMINE-DEPENDENT NAD(+) SYNTHETASE"/>
    <property type="match status" value="1"/>
</dbReference>
<dbReference type="GO" id="GO:0003952">
    <property type="term" value="F:NAD+ synthase (glutamine-hydrolyzing) activity"/>
    <property type="evidence" value="ECO:0007669"/>
    <property type="project" value="InterPro"/>
</dbReference>
<feature type="binding site" evidence="8">
    <location>
        <position position="220"/>
    </location>
    <ligand>
        <name>ATP</name>
        <dbReference type="ChEBI" id="CHEBI:30616"/>
    </ligand>
</feature>
<dbReference type="OrthoDB" id="9803818at2"/>
<evidence type="ECO:0000256" key="4">
    <source>
        <dbReference type="ARBA" id="ARBA00022741"/>
    </source>
</evidence>
<feature type="domain" description="NAD/GMP synthase" evidence="12">
    <location>
        <begin position="146"/>
        <end position="256"/>
    </location>
</feature>
<keyword evidence="4 8" id="KW-0547">Nucleotide-binding</keyword>
<dbReference type="HAMAP" id="MF_00193">
    <property type="entry name" value="NadE_ammonia_dep"/>
    <property type="match status" value="1"/>
</dbReference>
<proteinExistence type="inferred from homology"/>
<keyword evidence="14" id="KW-1185">Reference proteome</keyword>
<dbReference type="InterPro" id="IPR022926">
    <property type="entry name" value="NH(3)-dep_NAD(+)_synth"/>
</dbReference>
<dbReference type="SUPFAM" id="SSF52402">
    <property type="entry name" value="Adenine nucleotide alpha hydrolases-like"/>
    <property type="match status" value="1"/>
</dbReference>
<comment type="caution">
    <text evidence="8">Lacks conserved residue(s) required for the propagation of feature annotation.</text>
</comment>
<dbReference type="NCBIfam" id="TIGR00552">
    <property type="entry name" value="nadE"/>
    <property type="match status" value="1"/>
</dbReference>
<evidence type="ECO:0000256" key="2">
    <source>
        <dbReference type="ARBA" id="ARBA00022598"/>
    </source>
</evidence>
<reference evidence="14" key="1">
    <citation type="submission" date="2016-11" db="EMBL/GenBank/DDBJ databases">
        <authorList>
            <person name="Varghese N."/>
            <person name="Submissions S."/>
        </authorList>
    </citation>
    <scope>NUCLEOTIDE SEQUENCE [LARGE SCALE GENOMIC DNA]</scope>
    <source>
        <strain evidence="14">DSM 15807</strain>
    </source>
</reference>
<comment type="subunit">
    <text evidence="8">Homodimer.</text>
</comment>
<dbReference type="GO" id="GO:0005524">
    <property type="term" value="F:ATP binding"/>
    <property type="evidence" value="ECO:0007669"/>
    <property type="project" value="UniProtKB-UniRule"/>
</dbReference>
<keyword evidence="2 8" id="KW-0436">Ligase</keyword>
<feature type="binding site" evidence="8">
    <location>
        <position position="174"/>
    </location>
    <ligand>
        <name>Mg(2+)</name>
        <dbReference type="ChEBI" id="CHEBI:18420"/>
    </ligand>
</feature>
<organism evidence="13 14">
    <name type="scientific">Thermosipho atlanticus DSM 15807</name>
    <dbReference type="NCBI Taxonomy" id="1123380"/>
    <lineage>
        <taxon>Bacteria</taxon>
        <taxon>Thermotogati</taxon>
        <taxon>Thermotogota</taxon>
        <taxon>Thermotogae</taxon>
        <taxon>Thermotogales</taxon>
        <taxon>Fervidobacteriaceae</taxon>
        <taxon>Thermosipho</taxon>
    </lineage>
</organism>
<evidence type="ECO:0000313" key="13">
    <source>
        <dbReference type="EMBL" id="SHH33014.1"/>
    </source>
</evidence>
<dbReference type="EMBL" id="FQXN01000002">
    <property type="protein sequence ID" value="SHH33014.1"/>
    <property type="molecule type" value="Genomic_DNA"/>
</dbReference>
<dbReference type="GO" id="GO:0005737">
    <property type="term" value="C:cytoplasm"/>
    <property type="evidence" value="ECO:0007669"/>
    <property type="project" value="InterPro"/>
</dbReference>
<dbReference type="UniPathway" id="UPA00253">
    <property type="reaction ID" value="UER00333"/>
</dbReference>
<dbReference type="GO" id="GO:0004359">
    <property type="term" value="F:glutaminase activity"/>
    <property type="evidence" value="ECO:0007669"/>
    <property type="project" value="InterPro"/>
</dbReference>
<dbReference type="GO" id="GO:0046872">
    <property type="term" value="F:metal ion binding"/>
    <property type="evidence" value="ECO:0007669"/>
    <property type="project" value="UniProtKB-KW"/>
</dbReference>
<sequence length="286" mass="32744">MIKIEEIVSFIRKTLKENNFSGAVLGVSGGIDSAVVLGLLVKAIEKDKIKCFILPERDSPPDSVKDAILVCEKFGVNYEIKRISKILKALGIYSYYPPASLIPWNIRAKYAKKRWNSYSRHSNPYEMDVSGTEDSEFLKGISYYRAKHRVRMVYLYKEAELRNYAVIGTTNKTEFLTGLYVKWGDDSTDIEPIMHLYKTEVYELAKQLEVPEKIIKKPASPDLIPGLSDEEALGLSYNDIDRILKKLETNESLQEENPEKVAIVKRLYELGKVRNKIRNLSLLNEI</sequence>
<feature type="binding site" evidence="8">
    <location>
        <position position="189"/>
    </location>
    <ligand>
        <name>deamido-NAD(+)</name>
        <dbReference type="ChEBI" id="CHEBI:58437"/>
        <note>ligand shared between two neighboring subunits</note>
    </ligand>
</feature>
<dbReference type="Proteomes" id="UP000242592">
    <property type="component" value="Unassembled WGS sequence"/>
</dbReference>
<evidence type="ECO:0000256" key="8">
    <source>
        <dbReference type="HAMAP-Rule" id="MF_00193"/>
    </source>
</evidence>
<feature type="binding site" evidence="8">
    <location>
        <position position="198"/>
    </location>
    <ligand>
        <name>ATP</name>
        <dbReference type="ChEBI" id="CHEBI:30616"/>
    </ligand>
</feature>
<evidence type="ECO:0000256" key="11">
    <source>
        <dbReference type="RuleBase" id="RU004252"/>
    </source>
</evidence>
<dbReference type="STRING" id="1123380.SAMN02745199_0780"/>
<feature type="binding site" evidence="8">
    <location>
        <position position="169"/>
    </location>
    <ligand>
        <name>ATP</name>
        <dbReference type="ChEBI" id="CHEBI:30616"/>
    </ligand>
</feature>
<comment type="catalytic activity">
    <reaction evidence="8 10">
        <text>deamido-NAD(+) + NH4(+) + ATP = AMP + diphosphate + NAD(+) + H(+)</text>
        <dbReference type="Rhea" id="RHEA:21188"/>
        <dbReference type="ChEBI" id="CHEBI:15378"/>
        <dbReference type="ChEBI" id="CHEBI:28938"/>
        <dbReference type="ChEBI" id="CHEBI:30616"/>
        <dbReference type="ChEBI" id="CHEBI:33019"/>
        <dbReference type="ChEBI" id="CHEBI:57540"/>
        <dbReference type="ChEBI" id="CHEBI:58437"/>
        <dbReference type="ChEBI" id="CHEBI:456215"/>
        <dbReference type="EC" id="6.3.1.5"/>
    </reaction>
</comment>
<dbReference type="InterPro" id="IPR014729">
    <property type="entry name" value="Rossmann-like_a/b/a_fold"/>
</dbReference>
<dbReference type="CDD" id="cd00553">
    <property type="entry name" value="NAD_synthase"/>
    <property type="match status" value="1"/>
</dbReference>
<dbReference type="AlphaFoldDB" id="A0A1M5S3E7"/>
<dbReference type="GO" id="GO:0009435">
    <property type="term" value="P:NAD+ biosynthetic process"/>
    <property type="evidence" value="ECO:0007669"/>
    <property type="project" value="UniProtKB-UniRule"/>
</dbReference>
<dbReference type="EC" id="6.3.1.5" evidence="8 10"/>
<feature type="binding site" description="in other chain" evidence="8">
    <location>
        <position position="149"/>
    </location>
    <ligand>
        <name>deamido-NAD(+)</name>
        <dbReference type="ChEBI" id="CHEBI:58437"/>
        <note>ligand shared between two neighboring subunits</note>
    </ligand>
</feature>
<evidence type="ECO:0000256" key="7">
    <source>
        <dbReference type="ARBA" id="ARBA00023027"/>
    </source>
</evidence>
<evidence type="ECO:0000256" key="5">
    <source>
        <dbReference type="ARBA" id="ARBA00022840"/>
    </source>
</evidence>
<comment type="function">
    <text evidence="8">Catalyzes the ATP-dependent amidation of deamido-NAD to form NAD. Uses ammonia as a nitrogen source.</text>
</comment>
<keyword evidence="7 8" id="KW-0520">NAD</keyword>
<evidence type="ECO:0000256" key="1">
    <source>
        <dbReference type="ARBA" id="ARBA00005859"/>
    </source>
</evidence>
<feature type="binding site" description="in other chain" evidence="8">
    <location>
        <position position="182"/>
    </location>
    <ligand>
        <name>deamido-NAD(+)</name>
        <dbReference type="ChEBI" id="CHEBI:58437"/>
        <note>ligand shared between two neighboring subunits</note>
    </ligand>
</feature>
<evidence type="ECO:0000256" key="9">
    <source>
        <dbReference type="RuleBase" id="RU003811"/>
    </source>
</evidence>
<feature type="binding site" evidence="8">
    <location>
        <begin position="26"/>
        <end position="33"/>
    </location>
    <ligand>
        <name>ATP</name>
        <dbReference type="ChEBI" id="CHEBI:30616"/>
    </ligand>
</feature>
<evidence type="ECO:0000256" key="6">
    <source>
        <dbReference type="ARBA" id="ARBA00022842"/>
    </source>
</evidence>
<dbReference type="InterPro" id="IPR022310">
    <property type="entry name" value="NAD/GMP_synthase"/>
</dbReference>
<dbReference type="RefSeq" id="WP_073072398.1">
    <property type="nucleotide sequence ID" value="NZ_FQXN01000002.1"/>
</dbReference>
<comment type="similarity">
    <text evidence="1 8 9">Belongs to the NAD synthetase family.</text>
</comment>
<keyword evidence="5 8" id="KW-0067">ATP-binding</keyword>
<accession>A0A1M5S3E7</accession>